<evidence type="ECO:0000256" key="2">
    <source>
        <dbReference type="ARBA" id="ARBA00022475"/>
    </source>
</evidence>
<keyword evidence="4 6" id="KW-1133">Transmembrane helix</keyword>
<dbReference type="InterPro" id="IPR017039">
    <property type="entry name" value="Virul_fac_BrkB"/>
</dbReference>
<feature type="transmembrane region" description="Helical" evidence="6">
    <location>
        <begin position="75"/>
        <end position="99"/>
    </location>
</feature>
<feature type="transmembrane region" description="Helical" evidence="6">
    <location>
        <begin position="177"/>
        <end position="197"/>
    </location>
</feature>
<reference evidence="7" key="1">
    <citation type="submission" date="2020-10" db="EMBL/GenBank/DDBJ databases">
        <authorList>
            <person name="Gilroy R."/>
        </authorList>
    </citation>
    <scope>NUCLEOTIDE SEQUENCE</scope>
    <source>
        <strain evidence="7">CHK176-22527</strain>
    </source>
</reference>
<dbReference type="Pfam" id="PF03631">
    <property type="entry name" value="Virul_fac_BrkB"/>
    <property type="match status" value="1"/>
</dbReference>
<comment type="caution">
    <text evidence="7">The sequence shown here is derived from an EMBL/GenBank/DDBJ whole genome shotgun (WGS) entry which is preliminary data.</text>
</comment>
<dbReference type="Proteomes" id="UP000824159">
    <property type="component" value="Unassembled WGS sequence"/>
</dbReference>
<evidence type="ECO:0000256" key="1">
    <source>
        <dbReference type="ARBA" id="ARBA00004651"/>
    </source>
</evidence>
<gene>
    <name evidence="7" type="ORF">IAD12_08860</name>
</gene>
<evidence type="ECO:0000313" key="7">
    <source>
        <dbReference type="EMBL" id="HIU00331.1"/>
    </source>
</evidence>
<comment type="subcellular location">
    <subcellularLocation>
        <location evidence="1">Cell membrane</location>
        <topology evidence="1">Multi-pass membrane protein</topology>
    </subcellularLocation>
</comment>
<name>A0A9D1HDP4_9FIRM</name>
<reference evidence="7" key="2">
    <citation type="journal article" date="2021" name="PeerJ">
        <title>Extensive microbial diversity within the chicken gut microbiome revealed by metagenomics and culture.</title>
        <authorList>
            <person name="Gilroy R."/>
            <person name="Ravi A."/>
            <person name="Getino M."/>
            <person name="Pursley I."/>
            <person name="Horton D.L."/>
            <person name="Alikhan N.F."/>
            <person name="Baker D."/>
            <person name="Gharbi K."/>
            <person name="Hall N."/>
            <person name="Watson M."/>
            <person name="Adriaenssens E.M."/>
            <person name="Foster-Nyarko E."/>
            <person name="Jarju S."/>
            <person name="Secka A."/>
            <person name="Antonio M."/>
            <person name="Oren A."/>
            <person name="Chaudhuri R.R."/>
            <person name="La Ragione R."/>
            <person name="Hildebrand F."/>
            <person name="Pallen M.J."/>
        </authorList>
    </citation>
    <scope>NUCLEOTIDE SEQUENCE</scope>
    <source>
        <strain evidence="7">CHK176-22527</strain>
    </source>
</reference>
<proteinExistence type="predicted"/>
<dbReference type="AlphaFoldDB" id="A0A9D1HDP4"/>
<evidence type="ECO:0000256" key="5">
    <source>
        <dbReference type="ARBA" id="ARBA00023136"/>
    </source>
</evidence>
<evidence type="ECO:0000256" key="6">
    <source>
        <dbReference type="SAM" id="Phobius"/>
    </source>
</evidence>
<evidence type="ECO:0000256" key="3">
    <source>
        <dbReference type="ARBA" id="ARBA00022692"/>
    </source>
</evidence>
<feature type="transmembrane region" description="Helical" evidence="6">
    <location>
        <begin position="209"/>
        <end position="227"/>
    </location>
</feature>
<dbReference type="PANTHER" id="PTHR30213">
    <property type="entry name" value="INNER MEMBRANE PROTEIN YHJD"/>
    <property type="match status" value="1"/>
</dbReference>
<dbReference type="GO" id="GO:0005886">
    <property type="term" value="C:plasma membrane"/>
    <property type="evidence" value="ECO:0007669"/>
    <property type="project" value="UniProtKB-SubCell"/>
</dbReference>
<sequence length="289" mass="33053">LSKIKSRFLKMFILGFKQLQDPYYQGFAAQIAFYLLLSMVPIVLLITQILGVFDISVSSALELVEQYTGKQISSIIESMFAFSSVGYVNIVFIVIALWAGSRASFAIMRITNYTMSGGQSTGGNYFIERIRAIKTMVITVMTIVFSVVILVYGQLILQTVLDMFGLEGEKYINNIWMWLRWLIGFALYFMMISYNYYILPSEKVKFRSVIPGSVFASIGLLLVTLLYSRYASSLADYDLLYGTLSSVVAIMMWFYFLAWVLCLGVMCNKVWDDTSNVSYVDYIKRDRMR</sequence>
<organism evidence="7 8">
    <name type="scientific">Candidatus Allocopromorpha excrementavium</name>
    <dbReference type="NCBI Taxonomy" id="2840741"/>
    <lineage>
        <taxon>Bacteria</taxon>
        <taxon>Bacillati</taxon>
        <taxon>Bacillota</taxon>
        <taxon>Clostridia</taxon>
        <taxon>Eubacteriales</taxon>
        <taxon>Eubacteriaceae</taxon>
        <taxon>Eubacteriaceae incertae sedis</taxon>
        <taxon>Candidatus Allocopromorpha</taxon>
    </lineage>
</organism>
<feature type="transmembrane region" description="Helical" evidence="6">
    <location>
        <begin position="239"/>
        <end position="261"/>
    </location>
</feature>
<feature type="transmembrane region" description="Helical" evidence="6">
    <location>
        <begin position="136"/>
        <end position="157"/>
    </location>
</feature>
<dbReference type="PANTHER" id="PTHR30213:SF0">
    <property type="entry name" value="UPF0761 MEMBRANE PROTEIN YIHY"/>
    <property type="match status" value="1"/>
</dbReference>
<feature type="non-terminal residue" evidence="7">
    <location>
        <position position="1"/>
    </location>
</feature>
<keyword evidence="2" id="KW-1003">Cell membrane</keyword>
<evidence type="ECO:0000313" key="8">
    <source>
        <dbReference type="Proteomes" id="UP000824159"/>
    </source>
</evidence>
<dbReference type="PIRSF" id="PIRSF035875">
    <property type="entry name" value="RNase_BN"/>
    <property type="match status" value="1"/>
</dbReference>
<evidence type="ECO:0000256" key="4">
    <source>
        <dbReference type="ARBA" id="ARBA00022989"/>
    </source>
</evidence>
<protein>
    <submittedName>
        <fullName evidence="7">YihY/virulence factor BrkB family protein</fullName>
    </submittedName>
</protein>
<feature type="transmembrane region" description="Helical" evidence="6">
    <location>
        <begin position="31"/>
        <end position="55"/>
    </location>
</feature>
<keyword evidence="3 6" id="KW-0812">Transmembrane</keyword>
<keyword evidence="5 6" id="KW-0472">Membrane</keyword>
<accession>A0A9D1HDP4</accession>
<dbReference type="EMBL" id="DVLX01000104">
    <property type="protein sequence ID" value="HIU00331.1"/>
    <property type="molecule type" value="Genomic_DNA"/>
</dbReference>